<dbReference type="EMBL" id="PKPP01022036">
    <property type="protein sequence ID" value="PWA34618.1"/>
    <property type="molecule type" value="Genomic_DNA"/>
</dbReference>
<keyword evidence="2" id="KW-0418">Kinase</keyword>
<keyword evidence="2" id="KW-0670">Pyruvate</keyword>
<accession>A0A2U1KD19</accession>
<organism evidence="2 3">
    <name type="scientific">Artemisia annua</name>
    <name type="common">Sweet wormwood</name>
    <dbReference type="NCBI Taxonomy" id="35608"/>
    <lineage>
        <taxon>Eukaryota</taxon>
        <taxon>Viridiplantae</taxon>
        <taxon>Streptophyta</taxon>
        <taxon>Embryophyta</taxon>
        <taxon>Tracheophyta</taxon>
        <taxon>Spermatophyta</taxon>
        <taxon>Magnoliopsida</taxon>
        <taxon>eudicotyledons</taxon>
        <taxon>Gunneridae</taxon>
        <taxon>Pentapetalae</taxon>
        <taxon>asterids</taxon>
        <taxon>campanulids</taxon>
        <taxon>Asterales</taxon>
        <taxon>Asteraceae</taxon>
        <taxon>Asteroideae</taxon>
        <taxon>Anthemideae</taxon>
        <taxon>Artemisiinae</taxon>
        <taxon>Artemisia</taxon>
    </lineage>
</organism>
<evidence type="ECO:0000313" key="3">
    <source>
        <dbReference type="Proteomes" id="UP000245207"/>
    </source>
</evidence>
<dbReference type="InterPro" id="IPR040442">
    <property type="entry name" value="Pyrv_kinase-like_dom_sf"/>
</dbReference>
<evidence type="ECO:0000313" key="2">
    <source>
        <dbReference type="EMBL" id="PWA34618.1"/>
    </source>
</evidence>
<proteinExistence type="predicted"/>
<comment type="caution">
    <text evidence="2">The sequence shown here is derived from an EMBL/GenBank/DDBJ whole genome shotgun (WGS) entry which is preliminary data.</text>
</comment>
<feature type="compositionally biased region" description="Basic and acidic residues" evidence="1">
    <location>
        <begin position="103"/>
        <end position="112"/>
    </location>
</feature>
<dbReference type="SUPFAM" id="SSF51621">
    <property type="entry name" value="Phosphoenolpyruvate/pyruvate domain"/>
    <property type="match status" value="1"/>
</dbReference>
<dbReference type="OrthoDB" id="6123450at2759"/>
<name>A0A2U1KD19_ARTAN</name>
<dbReference type="STRING" id="35608.A0A2U1KD19"/>
<dbReference type="Proteomes" id="UP000245207">
    <property type="component" value="Unassembled WGS sequence"/>
</dbReference>
<reference evidence="2 3" key="1">
    <citation type="journal article" date="2018" name="Mol. Plant">
        <title>The genome of Artemisia annua provides insight into the evolution of Asteraceae family and artemisinin biosynthesis.</title>
        <authorList>
            <person name="Shen Q."/>
            <person name="Zhang L."/>
            <person name="Liao Z."/>
            <person name="Wang S."/>
            <person name="Yan T."/>
            <person name="Shi P."/>
            <person name="Liu M."/>
            <person name="Fu X."/>
            <person name="Pan Q."/>
            <person name="Wang Y."/>
            <person name="Lv Z."/>
            <person name="Lu X."/>
            <person name="Zhang F."/>
            <person name="Jiang W."/>
            <person name="Ma Y."/>
            <person name="Chen M."/>
            <person name="Hao X."/>
            <person name="Li L."/>
            <person name="Tang Y."/>
            <person name="Lv G."/>
            <person name="Zhou Y."/>
            <person name="Sun X."/>
            <person name="Brodelius P.E."/>
            <person name="Rose J.K.C."/>
            <person name="Tang K."/>
        </authorList>
    </citation>
    <scope>NUCLEOTIDE SEQUENCE [LARGE SCALE GENOMIC DNA]</scope>
    <source>
        <strain evidence="3">cv. Huhao1</strain>
        <tissue evidence="2">Leaf</tissue>
    </source>
</reference>
<dbReference type="AlphaFoldDB" id="A0A2U1KD19"/>
<dbReference type="Gene3D" id="3.20.20.60">
    <property type="entry name" value="Phosphoenolpyruvate-binding domains"/>
    <property type="match status" value="1"/>
</dbReference>
<keyword evidence="3" id="KW-1185">Reference proteome</keyword>
<keyword evidence="2" id="KW-0808">Transferase</keyword>
<evidence type="ECO:0000256" key="1">
    <source>
        <dbReference type="SAM" id="MobiDB-lite"/>
    </source>
</evidence>
<dbReference type="InterPro" id="IPR015813">
    <property type="entry name" value="Pyrv/PenolPyrv_kinase-like_dom"/>
</dbReference>
<protein>
    <submittedName>
        <fullName evidence="2">Pyruvate,orthophosphate dikinase</fullName>
    </submittedName>
</protein>
<feature type="region of interest" description="Disordered" evidence="1">
    <location>
        <begin position="60"/>
        <end position="145"/>
    </location>
</feature>
<sequence>MVNSIEPSSVAYFDGAGQDYVSCSPFRVPIARLAAAQLTIRPDPVIPAKARLDPVIPAKTRQDPVIPAKTRQDPVIPAKTRLDPAKTRLFRPNLDRPGYSGEDPARSGETRLHPVRSGQEPVISGQTRLDPVRLGQDPGIPAKPG</sequence>
<gene>
    <name evidence="2" type="ORF">CTI12_AA617310</name>
</gene>
<dbReference type="GO" id="GO:0016301">
    <property type="term" value="F:kinase activity"/>
    <property type="evidence" value="ECO:0007669"/>
    <property type="project" value="UniProtKB-KW"/>
</dbReference>